<sequence length="184" mass="22241">MLTFTYNKHWEKGIFNDWENKESPFYQLLTKELEIAIPQEFTDQLADKITNDWLEYQEKFLNSLGKFYEKELIMPNITAYLIRGTKMPYNYKVENMWFACPLFTTRPDERIFVAMHELVHFFQPVELPRLIKEAIPVILKDKEAFGIGFRERGHDDEEEQEWRKKIWKLYQDEGKFSDLVNLAK</sequence>
<evidence type="ECO:0008006" key="3">
    <source>
        <dbReference type="Google" id="ProtNLM"/>
    </source>
</evidence>
<reference evidence="2" key="1">
    <citation type="submission" date="2017-09" db="EMBL/GenBank/DDBJ databases">
        <title>Depth-based differentiation of microbial function through sediment-hosted aquifers and enrichment of novel symbionts in the deep terrestrial subsurface.</title>
        <authorList>
            <person name="Probst A.J."/>
            <person name="Ladd B."/>
            <person name="Jarett J.K."/>
            <person name="Geller-Mcgrath D.E."/>
            <person name="Sieber C.M.K."/>
            <person name="Emerson J.B."/>
            <person name="Anantharaman K."/>
            <person name="Thomas B.C."/>
            <person name="Malmstrom R."/>
            <person name="Stieglmeier M."/>
            <person name="Klingl A."/>
            <person name="Woyke T."/>
            <person name="Ryan C.M."/>
            <person name="Banfield J.F."/>
        </authorList>
    </citation>
    <scope>NUCLEOTIDE SEQUENCE [LARGE SCALE GENOMIC DNA]</scope>
</reference>
<proteinExistence type="predicted"/>
<evidence type="ECO:0000313" key="1">
    <source>
        <dbReference type="EMBL" id="PIS20561.1"/>
    </source>
</evidence>
<evidence type="ECO:0000313" key="2">
    <source>
        <dbReference type="Proteomes" id="UP000231414"/>
    </source>
</evidence>
<protein>
    <recommendedName>
        <fullName evidence="3">DUF2268 domain-containing protein</fullName>
    </recommendedName>
</protein>
<organism evidence="1 2">
    <name type="scientific">candidate division WWE3 bacterium CG08_land_8_20_14_0_20_43_13</name>
    <dbReference type="NCBI Taxonomy" id="1975087"/>
    <lineage>
        <taxon>Bacteria</taxon>
        <taxon>Katanobacteria</taxon>
    </lineage>
</organism>
<comment type="caution">
    <text evidence="1">The sequence shown here is derived from an EMBL/GenBank/DDBJ whole genome shotgun (WGS) entry which is preliminary data.</text>
</comment>
<dbReference type="AlphaFoldDB" id="A0A2H0X6T7"/>
<gene>
    <name evidence="1" type="ORF">COT52_03115</name>
</gene>
<dbReference type="EMBL" id="PEYW01000046">
    <property type="protein sequence ID" value="PIS20561.1"/>
    <property type="molecule type" value="Genomic_DNA"/>
</dbReference>
<accession>A0A2H0X6T7</accession>
<name>A0A2H0X6T7_UNCKA</name>
<dbReference type="Proteomes" id="UP000231414">
    <property type="component" value="Unassembled WGS sequence"/>
</dbReference>